<dbReference type="EMBL" id="LDOV01000022">
    <property type="protein sequence ID" value="KLV00401.1"/>
    <property type="molecule type" value="Genomic_DNA"/>
</dbReference>
<dbReference type="InterPro" id="IPR026881">
    <property type="entry name" value="WYL_dom"/>
</dbReference>
<dbReference type="RefSeq" id="WP_047874667.1">
    <property type="nucleotide sequence ID" value="NZ_BMYC01000004.1"/>
</dbReference>
<organism evidence="4 5">
    <name type="scientific">Photobacterium aphoticum</name>
    <dbReference type="NCBI Taxonomy" id="754436"/>
    <lineage>
        <taxon>Bacteria</taxon>
        <taxon>Pseudomonadati</taxon>
        <taxon>Pseudomonadota</taxon>
        <taxon>Gammaproteobacteria</taxon>
        <taxon>Vibrionales</taxon>
        <taxon>Vibrionaceae</taxon>
        <taxon>Photobacterium</taxon>
    </lineage>
</organism>
<dbReference type="InterPro" id="IPR059019">
    <property type="entry name" value="WHD_CapW"/>
</dbReference>
<reference evidence="4 5" key="1">
    <citation type="submission" date="2015-05" db="EMBL/GenBank/DDBJ databases">
        <title>Photobacterium galathea sp. nov.</title>
        <authorList>
            <person name="Machado H."/>
            <person name="Gram L."/>
        </authorList>
    </citation>
    <scope>NUCLEOTIDE SEQUENCE [LARGE SCALE GENOMIC DNA]</scope>
    <source>
        <strain evidence="4 5">DSM 25995</strain>
    </source>
</reference>
<evidence type="ECO:0000259" key="2">
    <source>
        <dbReference type="Pfam" id="PF26107"/>
    </source>
</evidence>
<dbReference type="PIRSF" id="PIRSF015558">
    <property type="entry name" value="Txn_reg_DeoR_prd"/>
    <property type="match status" value="1"/>
</dbReference>
<feature type="domain" description="DNA-binding transcriptional repressor CapW C-terminal dimerisation" evidence="2">
    <location>
        <begin position="224"/>
        <end position="292"/>
    </location>
</feature>
<proteinExistence type="predicted"/>
<evidence type="ECO:0000259" key="1">
    <source>
        <dbReference type="Pfam" id="PF13280"/>
    </source>
</evidence>
<dbReference type="AlphaFoldDB" id="A0A0J1GLA6"/>
<protein>
    <submittedName>
        <fullName evidence="4">Transcriptional regulator</fullName>
    </submittedName>
</protein>
<dbReference type="InterPro" id="IPR059020">
    <property type="entry name" value="CapW_CTD"/>
</dbReference>
<dbReference type="PATRIC" id="fig|754436.4.peg.2561"/>
<sequence length="309" mass="35128">MTLHNDNHSTDISADIANKLNAIGSAQRERLAFIDFALYFFGEVTRKDLIDRFAVGHAATTRDLALYKELMPDNLKLDMRSKKYFKQPEFQPLFTLDLHKTLATISLGYGDGFAGHQAFPINCETPISLTVPRTPVMAVLCEGIYRNRLIEIDYMSASSGQSTRVIAPHSLVDTSKRWHVRAFDRKNNQFMDVVCNRVLSARIIEQSPDTHESIEADRQWQKYIELELIPHPKLHNPQAIELDYEMQDGKLVIESRAALAGYLLRKWEVDCSQDGCLNEYVGYQLALNNPQALYQVTSAMLAPGYKAEE</sequence>
<feature type="domain" description="DNA-binding transcriptional repressor CapW winged helix-turn-helix" evidence="3">
    <location>
        <begin position="27"/>
        <end position="96"/>
    </location>
</feature>
<comment type="caution">
    <text evidence="4">The sequence shown here is derived from an EMBL/GenBank/DDBJ whole genome shotgun (WGS) entry which is preliminary data.</text>
</comment>
<dbReference type="PROSITE" id="PS52050">
    <property type="entry name" value="WYL"/>
    <property type="match status" value="1"/>
</dbReference>
<evidence type="ECO:0000313" key="4">
    <source>
        <dbReference type="EMBL" id="KLV00401.1"/>
    </source>
</evidence>
<dbReference type="OrthoDB" id="6400324at2"/>
<dbReference type="Pfam" id="PF13280">
    <property type="entry name" value="WYL"/>
    <property type="match status" value="1"/>
</dbReference>
<feature type="domain" description="WYL" evidence="1">
    <location>
        <begin position="136"/>
        <end position="202"/>
    </location>
</feature>
<dbReference type="Pfam" id="PF26109">
    <property type="entry name" value="WHD_BrxR"/>
    <property type="match status" value="1"/>
</dbReference>
<dbReference type="Proteomes" id="UP000036426">
    <property type="component" value="Unassembled WGS sequence"/>
</dbReference>
<dbReference type="Pfam" id="PF26107">
    <property type="entry name" value="BrxR_CTD"/>
    <property type="match status" value="1"/>
</dbReference>
<dbReference type="InterPro" id="IPR016634">
    <property type="entry name" value="CapW-like"/>
</dbReference>
<keyword evidence="5" id="KW-1185">Reference proteome</keyword>
<accession>A0A0J1GLA6</accession>
<name>A0A0J1GLA6_9GAMM</name>
<gene>
    <name evidence="4" type="ORF">ABT58_12070</name>
</gene>
<evidence type="ECO:0000259" key="3">
    <source>
        <dbReference type="Pfam" id="PF26109"/>
    </source>
</evidence>
<evidence type="ECO:0000313" key="5">
    <source>
        <dbReference type="Proteomes" id="UP000036426"/>
    </source>
</evidence>